<protein>
    <submittedName>
        <fullName evidence="3">Uncharacterized protein</fullName>
    </submittedName>
</protein>
<accession>A0AAE0N999</accession>
<gene>
    <name evidence="3" type="ORF">B0T24DRAFT_594275</name>
</gene>
<evidence type="ECO:0000313" key="4">
    <source>
        <dbReference type="Proteomes" id="UP001287356"/>
    </source>
</evidence>
<dbReference type="AlphaFoldDB" id="A0AAE0N999"/>
<feature type="signal peptide" evidence="2">
    <location>
        <begin position="1"/>
        <end position="17"/>
    </location>
</feature>
<evidence type="ECO:0000313" key="3">
    <source>
        <dbReference type="EMBL" id="KAK3374159.1"/>
    </source>
</evidence>
<evidence type="ECO:0000256" key="2">
    <source>
        <dbReference type="SAM" id="SignalP"/>
    </source>
</evidence>
<dbReference type="Proteomes" id="UP001287356">
    <property type="component" value="Unassembled WGS sequence"/>
</dbReference>
<comment type="caution">
    <text evidence="3">The sequence shown here is derived from an EMBL/GenBank/DDBJ whole genome shotgun (WGS) entry which is preliminary data.</text>
</comment>
<evidence type="ECO:0000256" key="1">
    <source>
        <dbReference type="SAM" id="MobiDB-lite"/>
    </source>
</evidence>
<sequence>MHLSLILAVVIPVAVQATTLPGGHSDVHGLILERQAPGTPQYECHANCGAALAGRRDPAHCSNSTWTAAYDDCLECALDFNIWTIYGGGVSSAASSCGLSPTPSPSGDTTAAPPITTSSSSSTGLSTTAGPGPTTAPPTAASNATTGSLTSSTAVSAYPYQRWFESQ</sequence>
<keyword evidence="2" id="KW-0732">Signal</keyword>
<proteinExistence type="predicted"/>
<feature type="compositionally biased region" description="Low complexity" evidence="1">
    <location>
        <begin position="109"/>
        <end position="148"/>
    </location>
</feature>
<organism evidence="3 4">
    <name type="scientific">Lasiosphaeria ovina</name>
    <dbReference type="NCBI Taxonomy" id="92902"/>
    <lineage>
        <taxon>Eukaryota</taxon>
        <taxon>Fungi</taxon>
        <taxon>Dikarya</taxon>
        <taxon>Ascomycota</taxon>
        <taxon>Pezizomycotina</taxon>
        <taxon>Sordariomycetes</taxon>
        <taxon>Sordariomycetidae</taxon>
        <taxon>Sordariales</taxon>
        <taxon>Lasiosphaeriaceae</taxon>
        <taxon>Lasiosphaeria</taxon>
    </lineage>
</organism>
<reference evidence="3" key="1">
    <citation type="journal article" date="2023" name="Mol. Phylogenet. Evol.">
        <title>Genome-scale phylogeny and comparative genomics of the fungal order Sordariales.</title>
        <authorList>
            <person name="Hensen N."/>
            <person name="Bonometti L."/>
            <person name="Westerberg I."/>
            <person name="Brannstrom I.O."/>
            <person name="Guillou S."/>
            <person name="Cros-Aarteil S."/>
            <person name="Calhoun S."/>
            <person name="Haridas S."/>
            <person name="Kuo A."/>
            <person name="Mondo S."/>
            <person name="Pangilinan J."/>
            <person name="Riley R."/>
            <person name="LaButti K."/>
            <person name="Andreopoulos B."/>
            <person name="Lipzen A."/>
            <person name="Chen C."/>
            <person name="Yan M."/>
            <person name="Daum C."/>
            <person name="Ng V."/>
            <person name="Clum A."/>
            <person name="Steindorff A."/>
            <person name="Ohm R.A."/>
            <person name="Martin F."/>
            <person name="Silar P."/>
            <person name="Natvig D.O."/>
            <person name="Lalanne C."/>
            <person name="Gautier V."/>
            <person name="Ament-Velasquez S.L."/>
            <person name="Kruys A."/>
            <person name="Hutchinson M.I."/>
            <person name="Powell A.J."/>
            <person name="Barry K."/>
            <person name="Miller A.N."/>
            <person name="Grigoriev I.V."/>
            <person name="Debuchy R."/>
            <person name="Gladieux P."/>
            <person name="Hiltunen Thoren M."/>
            <person name="Johannesson H."/>
        </authorList>
    </citation>
    <scope>NUCLEOTIDE SEQUENCE</scope>
    <source>
        <strain evidence="3">CBS 958.72</strain>
    </source>
</reference>
<feature type="region of interest" description="Disordered" evidence="1">
    <location>
        <begin position="95"/>
        <end position="152"/>
    </location>
</feature>
<dbReference type="EMBL" id="JAULSN010000004">
    <property type="protein sequence ID" value="KAK3374159.1"/>
    <property type="molecule type" value="Genomic_DNA"/>
</dbReference>
<feature type="chain" id="PRO_5042195347" evidence="2">
    <location>
        <begin position="18"/>
        <end position="167"/>
    </location>
</feature>
<reference evidence="3" key="2">
    <citation type="submission" date="2023-06" db="EMBL/GenBank/DDBJ databases">
        <authorList>
            <consortium name="Lawrence Berkeley National Laboratory"/>
            <person name="Haridas S."/>
            <person name="Hensen N."/>
            <person name="Bonometti L."/>
            <person name="Westerberg I."/>
            <person name="Brannstrom I.O."/>
            <person name="Guillou S."/>
            <person name="Cros-Aarteil S."/>
            <person name="Calhoun S."/>
            <person name="Kuo A."/>
            <person name="Mondo S."/>
            <person name="Pangilinan J."/>
            <person name="Riley R."/>
            <person name="Labutti K."/>
            <person name="Andreopoulos B."/>
            <person name="Lipzen A."/>
            <person name="Chen C."/>
            <person name="Yanf M."/>
            <person name="Daum C."/>
            <person name="Ng V."/>
            <person name="Clum A."/>
            <person name="Steindorff A."/>
            <person name="Ohm R."/>
            <person name="Martin F."/>
            <person name="Silar P."/>
            <person name="Natvig D."/>
            <person name="Lalanne C."/>
            <person name="Gautier V."/>
            <person name="Ament-Velasquez S.L."/>
            <person name="Kruys A."/>
            <person name="Hutchinson M.I."/>
            <person name="Powell A.J."/>
            <person name="Barry K."/>
            <person name="Miller A.N."/>
            <person name="Grigoriev I.V."/>
            <person name="Debuchy R."/>
            <person name="Gladieux P."/>
            <person name="Thoren M.H."/>
            <person name="Johannesson H."/>
        </authorList>
    </citation>
    <scope>NUCLEOTIDE SEQUENCE</scope>
    <source>
        <strain evidence="3">CBS 958.72</strain>
    </source>
</reference>
<keyword evidence="4" id="KW-1185">Reference proteome</keyword>
<name>A0AAE0N999_9PEZI</name>